<dbReference type="PANTHER" id="PTHR11008">
    <property type="entry name" value="PROTEIN TAKEOUT-LIKE PROTEIN"/>
    <property type="match status" value="1"/>
</dbReference>
<feature type="chain" id="PRO_5043392699" description="Protein takeout-like" evidence="1">
    <location>
        <begin position="22"/>
        <end position="247"/>
    </location>
</feature>
<comment type="caution">
    <text evidence="2">The sequence shown here is derived from an EMBL/GenBank/DDBJ whole genome shotgun (WGS) entry which is preliminary data.</text>
</comment>
<keyword evidence="3" id="KW-1185">Reference proteome</keyword>
<evidence type="ECO:0000256" key="1">
    <source>
        <dbReference type="SAM" id="SignalP"/>
    </source>
</evidence>
<dbReference type="InterPro" id="IPR010562">
    <property type="entry name" value="Haemolymph_juvenile_hormone-bd"/>
</dbReference>
<dbReference type="Pfam" id="PF06585">
    <property type="entry name" value="JHBP"/>
    <property type="match status" value="1"/>
</dbReference>
<dbReference type="GO" id="GO:0005615">
    <property type="term" value="C:extracellular space"/>
    <property type="evidence" value="ECO:0007669"/>
    <property type="project" value="TreeGrafter"/>
</dbReference>
<feature type="signal peptide" evidence="1">
    <location>
        <begin position="1"/>
        <end position="21"/>
    </location>
</feature>
<protein>
    <recommendedName>
        <fullName evidence="4">Protein takeout-like</fullName>
    </recommendedName>
</protein>
<evidence type="ECO:0008006" key="4">
    <source>
        <dbReference type="Google" id="ProtNLM"/>
    </source>
</evidence>
<organism evidence="2 3">
    <name type="scientific">Euphydryas editha</name>
    <name type="common">Edith's checkerspot</name>
    <dbReference type="NCBI Taxonomy" id="104508"/>
    <lineage>
        <taxon>Eukaryota</taxon>
        <taxon>Metazoa</taxon>
        <taxon>Ecdysozoa</taxon>
        <taxon>Arthropoda</taxon>
        <taxon>Hexapoda</taxon>
        <taxon>Insecta</taxon>
        <taxon>Pterygota</taxon>
        <taxon>Neoptera</taxon>
        <taxon>Endopterygota</taxon>
        <taxon>Lepidoptera</taxon>
        <taxon>Glossata</taxon>
        <taxon>Ditrysia</taxon>
        <taxon>Papilionoidea</taxon>
        <taxon>Nymphalidae</taxon>
        <taxon>Nymphalinae</taxon>
        <taxon>Euphydryas</taxon>
    </lineage>
</organism>
<sequence>MINKYLSVLFVLYWQLLVTLATPECYAHHTFKKCSLQDSDCLTKRSNAAIKNFTRGIPELGIENMNQMLIDPTELKIDGTIQELNNIQVEGLENATINELRFIEPLKIIRLSFDTTFVFNYDYIVEGFLFMQPIVGEGPATVKIKNIQTDMIFFYDIIKKENGKHKLVIKDYRFGFNIKDSVEYNYMNLFHGDKKKNDLVNDFLNKNWTIITNVFGTYFYDMIYQKMFKAIRKYMRSQNLEDIVLFE</sequence>
<dbReference type="Proteomes" id="UP001153954">
    <property type="component" value="Unassembled WGS sequence"/>
</dbReference>
<dbReference type="InterPro" id="IPR038606">
    <property type="entry name" value="To_sf"/>
</dbReference>
<dbReference type="SMART" id="SM00700">
    <property type="entry name" value="JHBP"/>
    <property type="match status" value="1"/>
</dbReference>
<keyword evidence="1" id="KW-0732">Signal</keyword>
<name>A0AAU9TDX6_EUPED</name>
<evidence type="ECO:0000313" key="2">
    <source>
        <dbReference type="EMBL" id="CAH2084833.1"/>
    </source>
</evidence>
<accession>A0AAU9TDX6</accession>
<dbReference type="Gene3D" id="3.15.10.30">
    <property type="entry name" value="Haemolymph juvenile hormone binding protein"/>
    <property type="match status" value="1"/>
</dbReference>
<evidence type="ECO:0000313" key="3">
    <source>
        <dbReference type="Proteomes" id="UP001153954"/>
    </source>
</evidence>
<dbReference type="EMBL" id="CAKOGL010000003">
    <property type="protein sequence ID" value="CAH2084833.1"/>
    <property type="molecule type" value="Genomic_DNA"/>
</dbReference>
<dbReference type="PANTHER" id="PTHR11008:SF32">
    <property type="entry name" value="CIRCADIAN CLOCK-CONTROLLED PROTEIN DAYWAKE-RELATED"/>
    <property type="match status" value="1"/>
</dbReference>
<gene>
    <name evidence="2" type="ORF">EEDITHA_LOCUS1368</name>
</gene>
<dbReference type="AlphaFoldDB" id="A0AAU9TDX6"/>
<reference evidence="2" key="1">
    <citation type="submission" date="2022-03" db="EMBL/GenBank/DDBJ databases">
        <authorList>
            <person name="Tunstrom K."/>
        </authorList>
    </citation>
    <scope>NUCLEOTIDE SEQUENCE</scope>
</reference>
<proteinExistence type="predicted"/>